<reference evidence="3 4" key="1">
    <citation type="journal article" date="2020" name="ISME J.">
        <title>Uncovering the hidden diversity of litter-decomposition mechanisms in mushroom-forming fungi.</title>
        <authorList>
            <person name="Floudas D."/>
            <person name="Bentzer J."/>
            <person name="Ahren D."/>
            <person name="Johansson T."/>
            <person name="Persson P."/>
            <person name="Tunlid A."/>
        </authorList>
    </citation>
    <scope>NUCLEOTIDE SEQUENCE [LARGE SCALE GENOMIC DNA]</scope>
    <source>
        <strain evidence="3 4">CBS 101986</strain>
    </source>
</reference>
<feature type="compositionally biased region" description="Low complexity" evidence="1">
    <location>
        <begin position="409"/>
        <end position="424"/>
    </location>
</feature>
<keyword evidence="2" id="KW-0812">Transmembrane</keyword>
<feature type="region of interest" description="Disordered" evidence="1">
    <location>
        <begin position="434"/>
        <end position="453"/>
    </location>
</feature>
<feature type="compositionally biased region" description="Polar residues" evidence="1">
    <location>
        <begin position="1168"/>
        <end position="1180"/>
    </location>
</feature>
<dbReference type="Proteomes" id="UP000567179">
    <property type="component" value="Unassembled WGS sequence"/>
</dbReference>
<sequence>MTGTEADRAAETRQDAQPVKDLAQVDTGAVAPQPTTDEAVNANLTTSPSDATKNHWEELGGRRDSDYESPGASVSASRPPSETMMNTQINAGAPTEVHQGVQHEHQVERDAAISGMAASQSPQHFVPWLPSPAPQLYASPFQMNAGPLPPGFQAYAHVPQPLPSSRHAQSRPTASPHPPGFQAFIPSAPAVHPFSSPSYIQPHFAPHSVPHGRWGYEQDLQSPYYTARGPTGRRKEVYVSQDPFHKWNQPKRKPARVPYDPYAPAGSINTGIGPVPIIPDRRNTDVSFALPSGSGWYRPPPSDPKLPYRQATYDSRTSSGPYLPMPYPSGRPQQPPMTAAPAQSQRTNPAYLSSRQSDELLYDRPIPSDPVQETHWDVLPSQPERAAEQVTEAVDSSDHQGHSPPRPPHSSSSTGSPSYSPVSPVYSAISERYSPNSHIAPGVPPSLPASSASSSVFSLPLARHALPFATNAASPMTLSHTPGYGDRASSGSKNSSKLGDPSTVPVSDGPIIPNTPNAPLSMSFPPDPSEVEKQDGLHHSSRPGTRRVFPGYLRSWTRRASRWAMPPQRDRRTSSQSALYAQDEKYETTSVSDESGDILSAVIKFTTQMAPTNLYLVFLLFLPSFYFSRVSRLFDEAELAMPEIEQMAIRTSLQAQNFLDEQVPDGQDVFPLQWVRLKSTWEHFIDSLLREWKTLNVISALLLSAILTILQIDDAANDYLTRYTALLSFICSLEAQESGTSTWWNVFILLALPSIWLTWSILLYIVCIMSYIWRTAANTQESPPPLSDLTVLKIRIGISILLGLALVYACFIIATFRRYGSAMDMKWAARIDNWRCGTMYTPGGPPDRATWGSPHPYGYHGGSVRSSVPRDIYRERGDVDKPPVRFRDNESYIPRFSVPSDTPPNFPLSWSEHYRNAPGNSRERGTGSFDIYQSDFPTQRPYMEAPPAPPSTRTRTLTPVGPRRVDSEGLSLKSSTSLPSSLPLHRSPESLRPTSLRSITPTPMVQNVVVPPDNYIATLDADSRIQLPPPHEFRQPVSRSSSPIPARPSSEPSPTFAPRSQDPQSSSQNKSHHRPTSSANSTSDSSTHDKEPFVTSASQSPLQYFRSQMSHLPSEEPPSRRTASMVEDQHNSPAHIHAELSSSYSTTSQSLLSEAPDGRAAKPAYTPKQDTVRTTSSIYSLSHPADKIDGLDNHRSSEAKDSDLASDGLNLRFLPQSSSTMSGDAVKISRRVRDPDEASGDSTDILYK</sequence>
<name>A0A8H5F260_9AGAR</name>
<feature type="compositionally biased region" description="Polar residues" evidence="1">
    <location>
        <begin position="72"/>
        <end position="83"/>
    </location>
</feature>
<evidence type="ECO:0000313" key="4">
    <source>
        <dbReference type="Proteomes" id="UP000567179"/>
    </source>
</evidence>
<feature type="region of interest" description="Disordered" evidence="1">
    <location>
        <begin position="474"/>
        <end position="546"/>
    </location>
</feature>
<feature type="region of interest" description="Disordered" evidence="1">
    <location>
        <begin position="1"/>
        <end position="83"/>
    </location>
</feature>
<evidence type="ECO:0000256" key="2">
    <source>
        <dbReference type="SAM" id="Phobius"/>
    </source>
</evidence>
<feature type="region of interest" description="Disordered" evidence="1">
    <location>
        <begin position="159"/>
        <end position="181"/>
    </location>
</feature>
<feature type="transmembrane region" description="Helical" evidence="2">
    <location>
        <begin position="694"/>
        <end position="713"/>
    </location>
</feature>
<accession>A0A8H5F260</accession>
<organism evidence="3 4">
    <name type="scientific">Psilocybe cf. subviscida</name>
    <dbReference type="NCBI Taxonomy" id="2480587"/>
    <lineage>
        <taxon>Eukaryota</taxon>
        <taxon>Fungi</taxon>
        <taxon>Dikarya</taxon>
        <taxon>Basidiomycota</taxon>
        <taxon>Agaricomycotina</taxon>
        <taxon>Agaricomycetes</taxon>
        <taxon>Agaricomycetidae</taxon>
        <taxon>Agaricales</taxon>
        <taxon>Agaricineae</taxon>
        <taxon>Strophariaceae</taxon>
        <taxon>Psilocybe</taxon>
    </lineage>
</organism>
<evidence type="ECO:0000256" key="1">
    <source>
        <dbReference type="SAM" id="MobiDB-lite"/>
    </source>
</evidence>
<feature type="compositionally biased region" description="Polar residues" evidence="1">
    <location>
        <begin position="33"/>
        <end position="51"/>
    </location>
</feature>
<dbReference type="AlphaFoldDB" id="A0A8H5F260"/>
<feature type="compositionally biased region" description="Low complexity" evidence="1">
    <location>
        <begin position="1140"/>
        <end position="1153"/>
    </location>
</feature>
<feature type="compositionally biased region" description="Pro residues" evidence="1">
    <location>
        <begin position="323"/>
        <end position="335"/>
    </location>
</feature>
<comment type="caution">
    <text evidence="3">The sequence shown here is derived from an EMBL/GenBank/DDBJ whole genome shotgun (WGS) entry which is preliminary data.</text>
</comment>
<feature type="compositionally biased region" description="Polar residues" evidence="1">
    <location>
        <begin position="1095"/>
        <end position="1111"/>
    </location>
</feature>
<protein>
    <submittedName>
        <fullName evidence="3">Uncharacterized protein</fullName>
    </submittedName>
</protein>
<proteinExistence type="predicted"/>
<feature type="region of interest" description="Disordered" evidence="1">
    <location>
        <begin position="1022"/>
        <end position="1248"/>
    </location>
</feature>
<dbReference type="OrthoDB" id="3062801at2759"/>
<feature type="compositionally biased region" description="Low complexity" evidence="1">
    <location>
        <begin position="1036"/>
        <end position="1054"/>
    </location>
</feature>
<keyword evidence="4" id="KW-1185">Reference proteome</keyword>
<feature type="compositionally biased region" description="Basic and acidic residues" evidence="1">
    <location>
        <begin position="1"/>
        <end position="14"/>
    </location>
</feature>
<feature type="transmembrane region" description="Helical" evidence="2">
    <location>
        <begin position="794"/>
        <end position="816"/>
    </location>
</feature>
<feature type="compositionally biased region" description="Polar residues" evidence="1">
    <location>
        <begin position="346"/>
        <end position="355"/>
    </location>
</feature>
<dbReference type="EMBL" id="JAACJJ010000028">
    <property type="protein sequence ID" value="KAF5320832.1"/>
    <property type="molecule type" value="Genomic_DNA"/>
</dbReference>
<feature type="region of interest" description="Disordered" evidence="1">
    <location>
        <begin position="291"/>
        <end position="424"/>
    </location>
</feature>
<evidence type="ECO:0000313" key="3">
    <source>
        <dbReference type="EMBL" id="KAF5320832.1"/>
    </source>
</evidence>
<feature type="transmembrane region" description="Helical" evidence="2">
    <location>
        <begin position="747"/>
        <end position="774"/>
    </location>
</feature>
<feature type="compositionally biased region" description="Low complexity" evidence="1">
    <location>
        <begin position="1076"/>
        <end position="1085"/>
    </location>
</feature>
<feature type="transmembrane region" description="Helical" evidence="2">
    <location>
        <begin position="609"/>
        <end position="627"/>
    </location>
</feature>
<gene>
    <name evidence="3" type="ORF">D9619_002052</name>
</gene>
<feature type="compositionally biased region" description="Basic and acidic residues" evidence="1">
    <location>
        <begin position="52"/>
        <end position="66"/>
    </location>
</feature>
<feature type="region of interest" description="Disordered" evidence="1">
    <location>
        <begin position="917"/>
        <end position="999"/>
    </location>
</feature>
<keyword evidence="2" id="KW-0472">Membrane</keyword>
<feature type="compositionally biased region" description="Low complexity" evidence="1">
    <location>
        <begin position="970"/>
        <end position="993"/>
    </location>
</feature>
<feature type="compositionally biased region" description="Low complexity" evidence="1">
    <location>
        <begin position="336"/>
        <end position="345"/>
    </location>
</feature>
<keyword evidence="2" id="KW-1133">Transmembrane helix</keyword>
<feature type="compositionally biased region" description="Basic and acidic residues" evidence="1">
    <location>
        <begin position="1184"/>
        <end position="1203"/>
    </location>
</feature>